<organism evidence="1 2">
    <name type="scientific">Catenaria anguillulae PL171</name>
    <dbReference type="NCBI Taxonomy" id="765915"/>
    <lineage>
        <taxon>Eukaryota</taxon>
        <taxon>Fungi</taxon>
        <taxon>Fungi incertae sedis</taxon>
        <taxon>Blastocladiomycota</taxon>
        <taxon>Blastocladiomycetes</taxon>
        <taxon>Blastocladiales</taxon>
        <taxon>Catenariaceae</taxon>
        <taxon>Catenaria</taxon>
    </lineage>
</organism>
<proteinExistence type="predicted"/>
<protein>
    <submittedName>
        <fullName evidence="1">Uncharacterized protein</fullName>
    </submittedName>
</protein>
<name>A0A1Y2H6G7_9FUNG</name>
<dbReference type="Proteomes" id="UP000193411">
    <property type="component" value="Unassembled WGS sequence"/>
</dbReference>
<keyword evidence="2" id="KW-1185">Reference proteome</keyword>
<dbReference type="AlphaFoldDB" id="A0A1Y2H6G7"/>
<evidence type="ECO:0000313" key="2">
    <source>
        <dbReference type="Proteomes" id="UP000193411"/>
    </source>
</evidence>
<sequence>MGRSISRKINVLNEIARTIQLRMKLGKEKDKVAMFSNQFGKSALLSLKVRLRIKHAATAAIRSGVPLGIFFKCPSTLSTNSNPIVLDKLIQAALFQHTLHPFGHPFPILNHPHRLKHLHTRLVHKPTISQNFFFPTSTLVHAGSTQCILGKCSVRGGTIKNPDADNRLTLENESRRELLAPGR</sequence>
<comment type="caution">
    <text evidence="1">The sequence shown here is derived from an EMBL/GenBank/DDBJ whole genome shotgun (WGS) entry which is preliminary data.</text>
</comment>
<accession>A0A1Y2H6G7</accession>
<evidence type="ECO:0000313" key="1">
    <source>
        <dbReference type="EMBL" id="ORZ29604.1"/>
    </source>
</evidence>
<dbReference type="EMBL" id="MCFL01000155">
    <property type="protein sequence ID" value="ORZ29604.1"/>
    <property type="molecule type" value="Genomic_DNA"/>
</dbReference>
<gene>
    <name evidence="1" type="ORF">BCR44DRAFT_1449249</name>
</gene>
<reference evidence="1 2" key="1">
    <citation type="submission" date="2016-07" db="EMBL/GenBank/DDBJ databases">
        <title>Pervasive Adenine N6-methylation of Active Genes in Fungi.</title>
        <authorList>
            <consortium name="DOE Joint Genome Institute"/>
            <person name="Mondo S.J."/>
            <person name="Dannebaum R.O."/>
            <person name="Kuo R.C."/>
            <person name="Labutti K."/>
            <person name="Haridas S."/>
            <person name="Kuo A."/>
            <person name="Salamov A."/>
            <person name="Ahrendt S.R."/>
            <person name="Lipzen A."/>
            <person name="Sullivan W."/>
            <person name="Andreopoulos W.B."/>
            <person name="Clum A."/>
            <person name="Lindquist E."/>
            <person name="Daum C."/>
            <person name="Ramamoorthy G.K."/>
            <person name="Gryganskyi A."/>
            <person name="Culley D."/>
            <person name="Magnuson J.K."/>
            <person name="James T.Y."/>
            <person name="O'Malley M.A."/>
            <person name="Stajich J.E."/>
            <person name="Spatafora J.W."/>
            <person name="Visel A."/>
            <person name="Grigoriev I.V."/>
        </authorList>
    </citation>
    <scope>NUCLEOTIDE SEQUENCE [LARGE SCALE GENOMIC DNA]</scope>
    <source>
        <strain evidence="1 2">PL171</strain>
    </source>
</reference>